<dbReference type="EMBL" id="CP027860">
    <property type="protein sequence ID" value="AVP95675.1"/>
    <property type="molecule type" value="Genomic_DNA"/>
</dbReference>
<reference evidence="1 2" key="2">
    <citation type="submission" date="2018-03" db="EMBL/GenBank/DDBJ databases">
        <authorList>
            <person name="Keele B.F."/>
        </authorList>
    </citation>
    <scope>NUCLEOTIDE SEQUENCE [LARGE SCALE GENOMIC DNA]</scope>
    <source>
        <strain evidence="1 2">D13</strain>
    </source>
</reference>
<sequence length="278" mass="31496">MSYSAVVYKVMIASPGDVSAERSIVREVLSEWNVVNADVRRQVLLPIGWETHSVPEMGDRPQALINKQILHDCDLLVGVFWTRIGTATGEYASGTVEEIEEHIKVGKPAMLYFSSAPVLPDSVDYDQYRRLKEFRLSCQSRGLYEPYSDIQDFRTRLYRQLQLKINRDEYFQANGLAESLPVIRDIPPSPSLSKEAAFLLKECVADPSGHVLHLSHPGVYVLQVKGKNLIEYGNERSRATWTSALEELERDELLAATGPKRNIFKVTRKGYEVADRLP</sequence>
<organism evidence="1 2">
    <name type="scientific">Ahniella affigens</name>
    <dbReference type="NCBI Taxonomy" id="2021234"/>
    <lineage>
        <taxon>Bacteria</taxon>
        <taxon>Pseudomonadati</taxon>
        <taxon>Pseudomonadota</taxon>
        <taxon>Gammaproteobacteria</taxon>
        <taxon>Lysobacterales</taxon>
        <taxon>Rhodanobacteraceae</taxon>
        <taxon>Ahniella</taxon>
    </lineage>
</organism>
<protein>
    <submittedName>
        <fullName evidence="1">DUF4062 domain-containing protein</fullName>
    </submittedName>
</protein>
<accession>A0A2P1PLG6</accession>
<dbReference type="OrthoDB" id="9784936at2"/>
<evidence type="ECO:0000313" key="1">
    <source>
        <dbReference type="EMBL" id="AVP95675.1"/>
    </source>
</evidence>
<dbReference type="AlphaFoldDB" id="A0A2P1PLG6"/>
<name>A0A2P1PLG6_9GAMM</name>
<dbReference type="KEGG" id="xba:C7S18_00005"/>
<reference evidence="1 2" key="1">
    <citation type="submission" date="2018-03" db="EMBL/GenBank/DDBJ databases">
        <title>Ahniella affigens gen. nov., sp. nov., a gammaproteobacterium isolated from sandy soil near a stream.</title>
        <authorList>
            <person name="Ko Y."/>
            <person name="Kim J.-H."/>
        </authorList>
    </citation>
    <scope>NUCLEOTIDE SEQUENCE [LARGE SCALE GENOMIC DNA]</scope>
    <source>
        <strain evidence="1 2">D13</strain>
    </source>
</reference>
<dbReference type="Proteomes" id="UP000241074">
    <property type="component" value="Chromosome"/>
</dbReference>
<keyword evidence="2" id="KW-1185">Reference proteome</keyword>
<proteinExistence type="predicted"/>
<gene>
    <name evidence="1" type="ORF">C7S18_00005</name>
</gene>
<evidence type="ECO:0000313" key="2">
    <source>
        <dbReference type="Proteomes" id="UP000241074"/>
    </source>
</evidence>